<dbReference type="AlphaFoldDB" id="A0A8J4DN05"/>
<comment type="caution">
    <text evidence="2">The sequence shown here is derived from an EMBL/GenBank/DDBJ whole genome shotgun (WGS) entry which is preliminary data.</text>
</comment>
<feature type="transmembrane region" description="Helical" evidence="1">
    <location>
        <begin position="81"/>
        <end position="99"/>
    </location>
</feature>
<sequence>MSTTTQLRRRPNVASRRAGYTVAAGVNVVLLYLLNGAPGWEAVPFLTGDTTRVLLLVNLSMAAAVATNMARVLYDPRWFVALGDIVSTGIGVAALVRIWQVFPFDFSAYAVGWALVTRVVLGFALAGSIIGIVAQVAILLSAAAGGNRGDGRVR</sequence>
<keyword evidence="1" id="KW-0812">Transmembrane</keyword>
<feature type="transmembrane region" description="Helical" evidence="1">
    <location>
        <begin position="119"/>
        <end position="144"/>
    </location>
</feature>
<evidence type="ECO:0000313" key="3">
    <source>
        <dbReference type="Proteomes" id="UP000652013"/>
    </source>
</evidence>
<keyword evidence="3" id="KW-1185">Reference proteome</keyword>
<dbReference type="RefSeq" id="WP_203941898.1">
    <property type="nucleotide sequence ID" value="NZ_BAAAGJ010000008.1"/>
</dbReference>
<reference evidence="2" key="1">
    <citation type="submission" date="2021-01" db="EMBL/GenBank/DDBJ databases">
        <title>Whole genome shotgun sequence of Spirilliplanes yamanashiensis NBRC 15828.</title>
        <authorList>
            <person name="Komaki H."/>
            <person name="Tamura T."/>
        </authorList>
    </citation>
    <scope>NUCLEOTIDE SEQUENCE</scope>
    <source>
        <strain evidence="2">NBRC 15828</strain>
    </source>
</reference>
<organism evidence="2 3">
    <name type="scientific">Spirilliplanes yamanashiensis</name>
    <dbReference type="NCBI Taxonomy" id="42233"/>
    <lineage>
        <taxon>Bacteria</taxon>
        <taxon>Bacillati</taxon>
        <taxon>Actinomycetota</taxon>
        <taxon>Actinomycetes</taxon>
        <taxon>Micromonosporales</taxon>
        <taxon>Micromonosporaceae</taxon>
        <taxon>Spirilliplanes</taxon>
    </lineage>
</organism>
<evidence type="ECO:0000313" key="2">
    <source>
        <dbReference type="EMBL" id="GIJ06734.1"/>
    </source>
</evidence>
<proteinExistence type="predicted"/>
<gene>
    <name evidence="2" type="ORF">Sya03_60860</name>
</gene>
<name>A0A8J4DN05_9ACTN</name>
<protein>
    <submittedName>
        <fullName evidence="2">Uncharacterized protein</fullName>
    </submittedName>
</protein>
<keyword evidence="1" id="KW-1133">Transmembrane helix</keyword>
<dbReference type="EMBL" id="BOOY01000046">
    <property type="protein sequence ID" value="GIJ06734.1"/>
    <property type="molecule type" value="Genomic_DNA"/>
</dbReference>
<evidence type="ECO:0000256" key="1">
    <source>
        <dbReference type="SAM" id="Phobius"/>
    </source>
</evidence>
<keyword evidence="1" id="KW-0472">Membrane</keyword>
<feature type="transmembrane region" description="Helical" evidence="1">
    <location>
        <begin position="54"/>
        <end position="74"/>
    </location>
</feature>
<feature type="transmembrane region" description="Helical" evidence="1">
    <location>
        <begin position="18"/>
        <end position="34"/>
    </location>
</feature>
<dbReference type="Proteomes" id="UP000652013">
    <property type="component" value="Unassembled WGS sequence"/>
</dbReference>
<accession>A0A8J4DN05</accession>